<reference evidence="3 5" key="1">
    <citation type="submission" date="2016-10" db="EMBL/GenBank/DDBJ databases">
        <authorList>
            <person name="de Groot N.N."/>
        </authorList>
    </citation>
    <scope>NUCLEOTIDE SEQUENCE [LARGE SCALE GENOMIC DNA]</scope>
    <source>
        <strain evidence="3">DSM 27982</strain>
        <strain evidence="2 5">KPR-7B</strain>
    </source>
</reference>
<dbReference type="STRING" id="332524.SAMN04487766_1058"/>
<evidence type="ECO:0000313" key="5">
    <source>
        <dbReference type="Proteomes" id="UP000199671"/>
    </source>
</evidence>
<dbReference type="Pfam" id="PF13302">
    <property type="entry name" value="Acetyltransf_3"/>
    <property type="match status" value="1"/>
</dbReference>
<dbReference type="OrthoDB" id="5242221at2"/>
<dbReference type="PANTHER" id="PTHR43441:SF2">
    <property type="entry name" value="FAMILY ACETYLTRANSFERASE, PUTATIVE (AFU_ORTHOLOGUE AFUA_7G00850)-RELATED"/>
    <property type="match status" value="1"/>
</dbReference>
<keyword evidence="3" id="KW-0808">Transferase</keyword>
<proteinExistence type="predicted"/>
<evidence type="ECO:0000313" key="3">
    <source>
        <dbReference type="EMBL" id="SDN78586.1"/>
    </source>
</evidence>
<dbReference type="PROSITE" id="PS51186">
    <property type="entry name" value="GNAT"/>
    <property type="match status" value="1"/>
</dbReference>
<dbReference type="GO" id="GO:0005737">
    <property type="term" value="C:cytoplasm"/>
    <property type="evidence" value="ECO:0007669"/>
    <property type="project" value="TreeGrafter"/>
</dbReference>
<dbReference type="InterPro" id="IPR016181">
    <property type="entry name" value="Acyl_CoA_acyltransferase"/>
</dbReference>
<dbReference type="Proteomes" id="UP000199671">
    <property type="component" value="Unassembled WGS sequence"/>
</dbReference>
<feature type="domain" description="N-acetyltransferase" evidence="1">
    <location>
        <begin position="52"/>
        <end position="222"/>
    </location>
</feature>
<accession>A0A1H0E8G8</accession>
<name>A0A1H0E8G8_9ACTO</name>
<dbReference type="EMBL" id="FNIM01000014">
    <property type="protein sequence ID" value="SDN78586.1"/>
    <property type="molecule type" value="Genomic_DNA"/>
</dbReference>
<sequence length="237" mass="26181">MPERWLPEAADPLGAIGGLGVLRPRERRFPWPVVLTESAVSARALARGPRTVTLRPIRPRDQRAWQRLRLADDARLAPWEATLPPGSPDALGSFREYVRAQNRLARRGEAMPFVLEVDGVLAGQVSVSSIRWGALECATVGYWIGAQWEGRGVMTLAVAMVLDHLLGEQVGLHRVEIDVRPENTRSLAVCRRLGLRQEGLRRGLMFINGAWADHVVFAVVAEEVAAEGGFVSRLGRM</sequence>
<evidence type="ECO:0000313" key="2">
    <source>
        <dbReference type="EMBL" id="SDM64692.1"/>
    </source>
</evidence>
<keyword evidence="4" id="KW-1185">Reference proteome</keyword>
<dbReference type="SUPFAM" id="SSF55729">
    <property type="entry name" value="Acyl-CoA N-acyltransferases (Nat)"/>
    <property type="match status" value="1"/>
</dbReference>
<gene>
    <name evidence="2" type="ORF">SAMN04487766_1058</name>
    <name evidence="3" type="ORF">SAMN05216355_11455</name>
</gene>
<dbReference type="Proteomes" id="UP000198541">
    <property type="component" value="Unassembled WGS sequence"/>
</dbReference>
<evidence type="ECO:0000313" key="4">
    <source>
        <dbReference type="Proteomes" id="UP000198541"/>
    </source>
</evidence>
<evidence type="ECO:0000259" key="1">
    <source>
        <dbReference type="PROSITE" id="PS51186"/>
    </source>
</evidence>
<dbReference type="AlphaFoldDB" id="A0A1H0E8G8"/>
<dbReference type="Gene3D" id="3.40.630.30">
    <property type="match status" value="1"/>
</dbReference>
<organism evidence="3 4">
    <name type="scientific">Actinomyces ruminicola</name>
    <dbReference type="NCBI Taxonomy" id="332524"/>
    <lineage>
        <taxon>Bacteria</taxon>
        <taxon>Bacillati</taxon>
        <taxon>Actinomycetota</taxon>
        <taxon>Actinomycetes</taxon>
        <taxon>Actinomycetales</taxon>
        <taxon>Actinomycetaceae</taxon>
        <taxon>Actinomyces</taxon>
    </lineage>
</organism>
<protein>
    <submittedName>
        <fullName evidence="3">Ribosomal-protein-alanine N-acetyltransferase</fullName>
    </submittedName>
</protein>
<dbReference type="PANTHER" id="PTHR43441">
    <property type="entry name" value="RIBOSOMAL-PROTEIN-SERINE ACETYLTRANSFERASE"/>
    <property type="match status" value="1"/>
</dbReference>
<dbReference type="GO" id="GO:1990189">
    <property type="term" value="F:protein N-terminal-serine acetyltransferase activity"/>
    <property type="evidence" value="ECO:0007669"/>
    <property type="project" value="TreeGrafter"/>
</dbReference>
<dbReference type="GO" id="GO:0008999">
    <property type="term" value="F:protein-N-terminal-alanine acetyltransferase activity"/>
    <property type="evidence" value="ECO:0007669"/>
    <property type="project" value="TreeGrafter"/>
</dbReference>
<dbReference type="EMBL" id="FNHU01000005">
    <property type="protein sequence ID" value="SDM64692.1"/>
    <property type="molecule type" value="Genomic_DNA"/>
</dbReference>
<dbReference type="InterPro" id="IPR000182">
    <property type="entry name" value="GNAT_dom"/>
</dbReference>
<dbReference type="InterPro" id="IPR051908">
    <property type="entry name" value="Ribosomal_N-acetyltransferase"/>
</dbReference>
<reference evidence="4" key="2">
    <citation type="submission" date="2016-10" db="EMBL/GenBank/DDBJ databases">
        <authorList>
            <person name="Varghese N."/>
            <person name="Submissions S."/>
        </authorList>
    </citation>
    <scope>NUCLEOTIDE SEQUENCE [LARGE SCALE GENOMIC DNA]</scope>
    <source>
        <strain evidence="4">DSM 27982</strain>
    </source>
</reference>